<keyword evidence="1" id="KW-0732">Signal</keyword>
<comment type="caution">
    <text evidence="2">The sequence shown here is derived from an EMBL/GenBank/DDBJ whole genome shotgun (WGS) entry which is preliminary data.</text>
</comment>
<name>A0ABV9PL58_9FLAO</name>
<feature type="signal peptide" evidence="1">
    <location>
        <begin position="1"/>
        <end position="18"/>
    </location>
</feature>
<dbReference type="Proteomes" id="UP001595935">
    <property type="component" value="Unassembled WGS sequence"/>
</dbReference>
<keyword evidence="3" id="KW-1185">Reference proteome</keyword>
<gene>
    <name evidence="2" type="ORF">ACFO5S_17945</name>
</gene>
<accession>A0ABV9PL58</accession>
<reference evidence="3" key="1">
    <citation type="journal article" date="2019" name="Int. J. Syst. Evol. Microbiol.">
        <title>The Global Catalogue of Microorganisms (GCM) 10K type strain sequencing project: providing services to taxonomists for standard genome sequencing and annotation.</title>
        <authorList>
            <consortium name="The Broad Institute Genomics Platform"/>
            <consortium name="The Broad Institute Genome Sequencing Center for Infectious Disease"/>
            <person name="Wu L."/>
            <person name="Ma J."/>
        </authorList>
    </citation>
    <scope>NUCLEOTIDE SEQUENCE [LARGE SCALE GENOMIC DNA]</scope>
    <source>
        <strain evidence="3">WYCCWR 13023</strain>
    </source>
</reference>
<organism evidence="2 3">
    <name type="scientific">Flavobacterium branchiicola</name>
    <dbReference type="NCBI Taxonomy" id="1114875"/>
    <lineage>
        <taxon>Bacteria</taxon>
        <taxon>Pseudomonadati</taxon>
        <taxon>Bacteroidota</taxon>
        <taxon>Flavobacteriia</taxon>
        <taxon>Flavobacteriales</taxon>
        <taxon>Flavobacteriaceae</taxon>
        <taxon>Flavobacterium</taxon>
    </lineage>
</organism>
<evidence type="ECO:0000313" key="3">
    <source>
        <dbReference type="Proteomes" id="UP001595935"/>
    </source>
</evidence>
<dbReference type="RefSeq" id="WP_213259423.1">
    <property type="nucleotide sequence ID" value="NZ_JAGYWA010000007.1"/>
</dbReference>
<dbReference type="EMBL" id="JBHSGV010000007">
    <property type="protein sequence ID" value="MFC4749338.1"/>
    <property type="molecule type" value="Genomic_DNA"/>
</dbReference>
<evidence type="ECO:0000313" key="2">
    <source>
        <dbReference type="EMBL" id="MFC4749338.1"/>
    </source>
</evidence>
<feature type="chain" id="PRO_5047539741" evidence="1">
    <location>
        <begin position="19"/>
        <end position="187"/>
    </location>
</feature>
<evidence type="ECO:0000256" key="1">
    <source>
        <dbReference type="SAM" id="SignalP"/>
    </source>
</evidence>
<sequence length="187" mass="21861">MRLFTFSCFLFFQSLFLAAQSHDNYNTFTNRITSFSKPAVVLYKNVDAKGTGFIEFTNAKKQVLRFRLFNHNVKPGLCNIAFELYYYEKDNLKRIESLDSNGKLIGCTIKLNGEAATEYIIEKPDLYLKKKKLIDAAEGNINMKDDSNEKIIRVKLFDQNNILIKEKKPTYLSSKTYWDYTIRMSWP</sequence>
<proteinExistence type="predicted"/>
<protein>
    <submittedName>
        <fullName evidence="2">Uncharacterized protein</fullName>
    </submittedName>
</protein>